<accession>A0A6I6GWD9</accession>
<dbReference type="SUPFAM" id="SSF110296">
    <property type="entry name" value="Oligoxyloglucan reducing end-specific cellobiohydrolase"/>
    <property type="match status" value="2"/>
</dbReference>
<feature type="domain" description="Sortilin N-terminal" evidence="3">
    <location>
        <begin position="143"/>
        <end position="289"/>
    </location>
</feature>
<dbReference type="SUPFAM" id="SSF50939">
    <property type="entry name" value="Sialidases"/>
    <property type="match status" value="1"/>
</dbReference>
<feature type="domain" description="Sortilin N-terminal" evidence="3">
    <location>
        <begin position="677"/>
        <end position="759"/>
    </location>
</feature>
<dbReference type="PANTHER" id="PTHR12106">
    <property type="entry name" value="SORTILIN RELATED"/>
    <property type="match status" value="1"/>
</dbReference>
<evidence type="ECO:0000313" key="5">
    <source>
        <dbReference type="Proteomes" id="UP000426027"/>
    </source>
</evidence>
<keyword evidence="5" id="KW-1185">Reference proteome</keyword>
<dbReference type="RefSeq" id="WP_157479781.1">
    <property type="nucleotide sequence ID" value="NZ_CP046566.1"/>
</dbReference>
<feature type="chain" id="PRO_5026016985" description="Sortilin N-terminal domain-containing protein" evidence="2">
    <location>
        <begin position="20"/>
        <end position="775"/>
    </location>
</feature>
<evidence type="ECO:0000256" key="1">
    <source>
        <dbReference type="ARBA" id="ARBA00022737"/>
    </source>
</evidence>
<dbReference type="InterPro" id="IPR031778">
    <property type="entry name" value="Sortilin_N"/>
</dbReference>
<evidence type="ECO:0000313" key="4">
    <source>
        <dbReference type="EMBL" id="QGW29429.1"/>
    </source>
</evidence>
<dbReference type="Gene3D" id="2.130.10.10">
    <property type="entry name" value="YVTN repeat-like/Quinoprotein amine dehydrogenase"/>
    <property type="match status" value="4"/>
</dbReference>
<organism evidence="4 5">
    <name type="scientific">Phnomibacter ginsenosidimutans</name>
    <dbReference type="NCBI Taxonomy" id="2676868"/>
    <lineage>
        <taxon>Bacteria</taxon>
        <taxon>Pseudomonadati</taxon>
        <taxon>Bacteroidota</taxon>
        <taxon>Chitinophagia</taxon>
        <taxon>Chitinophagales</taxon>
        <taxon>Chitinophagaceae</taxon>
        <taxon>Phnomibacter</taxon>
    </lineage>
</organism>
<proteinExistence type="predicted"/>
<dbReference type="InterPro" id="IPR050310">
    <property type="entry name" value="VPS10-sortilin"/>
</dbReference>
<dbReference type="AlphaFoldDB" id="A0A6I6GWD9"/>
<evidence type="ECO:0000256" key="2">
    <source>
        <dbReference type="SAM" id="SignalP"/>
    </source>
</evidence>
<dbReference type="PANTHER" id="PTHR12106:SF27">
    <property type="entry name" value="SORTILIN-RELATED RECEPTOR"/>
    <property type="match status" value="1"/>
</dbReference>
<evidence type="ECO:0000259" key="3">
    <source>
        <dbReference type="Pfam" id="PF15902"/>
    </source>
</evidence>
<dbReference type="InterPro" id="IPR015943">
    <property type="entry name" value="WD40/YVTN_repeat-like_dom_sf"/>
</dbReference>
<dbReference type="CDD" id="cd15482">
    <property type="entry name" value="Sialidase_non-viral"/>
    <property type="match status" value="3"/>
</dbReference>
<feature type="signal peptide" evidence="2">
    <location>
        <begin position="1"/>
        <end position="19"/>
    </location>
</feature>
<protein>
    <recommendedName>
        <fullName evidence="3">Sortilin N-terminal domain-containing protein</fullName>
    </recommendedName>
</protein>
<dbReference type="Proteomes" id="UP000426027">
    <property type="component" value="Chromosome"/>
</dbReference>
<name>A0A6I6GWD9_9BACT</name>
<dbReference type="Pfam" id="PF15902">
    <property type="entry name" value="Sortilin-Vps10"/>
    <property type="match status" value="2"/>
</dbReference>
<sequence length="775" mass="86143">MKQFSFLLPLAACTLLATAQPHTNNRSVPGTARLAAYKQHETLSQNSPYKNLQWRQTGPNYISGRVTDVWGIPGNKNVMYAALATSGLWKTTDAGLSWQPLFDKQPTLNMGTMAIAQSNHNILYAGTGEANIFRASLPGMGMFKSTDAGKTWTHIGLENTGTISRVVIHPSNPDVVYVAAGGHEWSHNPERGVYLTTDGGKTWKRILAEGTASGCNDLLMDPNDPNTLYASMWNRIRKRWSDPIPEDGDYLYKSTDAGKTWKRLTNGLPETKYTGRIGLAMSKKNSNVVYAFIDNHTPKREPKPGELDPYGRPIQIIPMGVQVWRSNDKGESWSKVSTEDEKLERFAGTYGWVFSQIRVDPNDENTVYIMGVPFAKSTDGGKTFATIQTWGNNYKGDNVHGDHHALWIDPTNSNYIINGSDGGVAVSYDGSKTWKTFYHNMPTTHFYNVTYDMQEPFHIYGSVQDQGSSMGSSAYTYDKASMQSIAWRDAPGGEGTHIAVHNNIMYASSFYGRLVKSNLNLPDSLWWQDIGIKKSADEEPLRGEWMAYTFLSPHNAGTLYHGFQYLYKSTDSGNSWKRISPDLTSNNIAKMGKTPYAINHQAITAADESPLQQGLLYVGTDDGKVWLSQNDGANWTNIEKGLPANAHVSRIVASKYNKSTVYITLSDRREDNNKPYVFVSHDFGATWKSIATNVPAAPVNVIREDPRNSNILYLGTDMGIYVSHNKGASWQSLRGNLPASVSVQDLFVHPRDNKLVIGTYGRGVWILDDMSAVQK</sequence>
<dbReference type="KEGG" id="fls:GLV81_16120"/>
<keyword evidence="1" id="KW-0677">Repeat</keyword>
<gene>
    <name evidence="4" type="ORF">GLV81_16120</name>
</gene>
<keyword evidence="2" id="KW-0732">Signal</keyword>
<dbReference type="InterPro" id="IPR036278">
    <property type="entry name" value="Sialidase_sf"/>
</dbReference>
<dbReference type="EMBL" id="CP046566">
    <property type="protein sequence ID" value="QGW29429.1"/>
    <property type="molecule type" value="Genomic_DNA"/>
</dbReference>
<reference evidence="4 5" key="1">
    <citation type="submission" date="2019-11" db="EMBL/GenBank/DDBJ databases">
        <authorList>
            <person name="Im W.T."/>
        </authorList>
    </citation>
    <scope>NUCLEOTIDE SEQUENCE [LARGE SCALE GENOMIC DNA]</scope>
    <source>
        <strain evidence="4 5">SB-02</strain>
    </source>
</reference>